<dbReference type="EMBL" id="JBHSHJ010000019">
    <property type="protein sequence ID" value="MFC4790413.1"/>
    <property type="molecule type" value="Genomic_DNA"/>
</dbReference>
<comment type="caution">
    <text evidence="1">The sequence shown here is derived from an EMBL/GenBank/DDBJ whole genome shotgun (WGS) entry which is preliminary data.</text>
</comment>
<accession>A0ABV9QGK3</accession>
<protein>
    <submittedName>
        <fullName evidence="1">Uncharacterized protein</fullName>
    </submittedName>
</protein>
<gene>
    <name evidence="1" type="ORF">ACFO6X_15640</name>
</gene>
<dbReference type="RefSeq" id="WP_382434892.1">
    <property type="nucleotide sequence ID" value="NZ_JBHSHJ010000019.1"/>
</dbReference>
<sequence>MPLTSSQVIDLENAIKSYSFPLDYYCFSHRTIKTAPNISTLETIICTQLKTTPSNGLANVIFWGHSGSIGIRKIRFARFNTLINPVLTSKFSHLLTTNTAPSIVAIKNLGLPEYSGISFISKILMFLDPKNYSVLDLQLSKLHTVRGRALSLLKINTTQIPSTKSNESVYNKWRQECLYISNTYYTGIYRAADVERGLFQLIRSGNLATAIQIYTNF</sequence>
<evidence type="ECO:0000313" key="2">
    <source>
        <dbReference type="Proteomes" id="UP001596001"/>
    </source>
</evidence>
<keyword evidence="2" id="KW-1185">Reference proteome</keyword>
<name>A0ABV9QGK3_9BURK</name>
<proteinExistence type="predicted"/>
<reference evidence="2" key="1">
    <citation type="journal article" date="2019" name="Int. J. Syst. Evol. Microbiol.">
        <title>The Global Catalogue of Microorganisms (GCM) 10K type strain sequencing project: providing services to taxonomists for standard genome sequencing and annotation.</title>
        <authorList>
            <consortium name="The Broad Institute Genomics Platform"/>
            <consortium name="The Broad Institute Genome Sequencing Center for Infectious Disease"/>
            <person name="Wu L."/>
            <person name="Ma J."/>
        </authorList>
    </citation>
    <scope>NUCLEOTIDE SEQUENCE [LARGE SCALE GENOMIC DNA]</scope>
    <source>
        <strain evidence="2">CCUG 49452</strain>
    </source>
</reference>
<organism evidence="1 2">
    <name type="scientific">Giesbergeria sinuosa</name>
    <dbReference type="NCBI Taxonomy" id="80883"/>
    <lineage>
        <taxon>Bacteria</taxon>
        <taxon>Pseudomonadati</taxon>
        <taxon>Pseudomonadota</taxon>
        <taxon>Betaproteobacteria</taxon>
        <taxon>Burkholderiales</taxon>
        <taxon>Comamonadaceae</taxon>
        <taxon>Giesbergeria</taxon>
    </lineage>
</organism>
<dbReference type="Proteomes" id="UP001596001">
    <property type="component" value="Unassembled WGS sequence"/>
</dbReference>
<evidence type="ECO:0000313" key="1">
    <source>
        <dbReference type="EMBL" id="MFC4790413.1"/>
    </source>
</evidence>